<evidence type="ECO:0000256" key="7">
    <source>
        <dbReference type="SAM" id="MobiDB-lite"/>
    </source>
</evidence>
<dbReference type="PANTHER" id="PTHR48007:SF65">
    <property type="entry name" value="OS01G0577600 PROTEIN"/>
    <property type="match status" value="1"/>
</dbReference>
<dbReference type="FunFam" id="3.30.200.20:FF:000371">
    <property type="entry name" value="Protein NSP-INTERACTING KINASE 2"/>
    <property type="match status" value="1"/>
</dbReference>
<proteinExistence type="predicted"/>
<protein>
    <recommendedName>
        <fullName evidence="10">Protein kinase domain-containing protein</fullName>
    </recommendedName>
</protein>
<evidence type="ECO:0000313" key="12">
    <source>
        <dbReference type="Proteomes" id="UP000015453"/>
    </source>
</evidence>
<dbReference type="SUPFAM" id="SSF56112">
    <property type="entry name" value="Protein kinase-like (PK-like)"/>
    <property type="match status" value="1"/>
</dbReference>
<keyword evidence="12" id="KW-1185">Reference proteome</keyword>
<evidence type="ECO:0000256" key="1">
    <source>
        <dbReference type="ARBA" id="ARBA00004370"/>
    </source>
</evidence>
<keyword evidence="3 8" id="KW-0812">Transmembrane</keyword>
<evidence type="ECO:0000256" key="6">
    <source>
        <dbReference type="ARBA" id="ARBA00023136"/>
    </source>
</evidence>
<gene>
    <name evidence="11" type="ORF">M569_13300</name>
</gene>
<dbReference type="InterPro" id="IPR000719">
    <property type="entry name" value="Prot_kinase_dom"/>
</dbReference>
<dbReference type="Gene3D" id="3.30.200.20">
    <property type="entry name" value="Phosphorylase Kinase, domain 1"/>
    <property type="match status" value="1"/>
</dbReference>
<keyword evidence="9" id="KW-0732">Signal</keyword>
<keyword evidence="2" id="KW-0433">Leucine-rich repeat</keyword>
<comment type="subcellular location">
    <subcellularLocation>
        <location evidence="1">Membrane</location>
    </subcellularLocation>
</comment>
<dbReference type="Gene3D" id="1.10.510.10">
    <property type="entry name" value="Transferase(Phosphotransferase) domain 1"/>
    <property type="match status" value="1"/>
</dbReference>
<keyword evidence="4" id="KW-0677">Repeat</keyword>
<dbReference type="Pfam" id="PF00560">
    <property type="entry name" value="LRR_1"/>
    <property type="match status" value="2"/>
</dbReference>
<keyword evidence="6 8" id="KW-0472">Membrane</keyword>
<comment type="caution">
    <text evidence="11">The sequence shown here is derived from an EMBL/GenBank/DDBJ whole genome shotgun (WGS) entry which is preliminary data.</text>
</comment>
<dbReference type="Pfam" id="PF08263">
    <property type="entry name" value="LRRNT_2"/>
    <property type="match status" value="1"/>
</dbReference>
<evidence type="ECO:0000313" key="11">
    <source>
        <dbReference type="EMBL" id="EPS61496.1"/>
    </source>
</evidence>
<evidence type="ECO:0000259" key="10">
    <source>
        <dbReference type="PROSITE" id="PS50011"/>
    </source>
</evidence>
<dbReference type="Pfam" id="PF07714">
    <property type="entry name" value="PK_Tyr_Ser-Thr"/>
    <property type="match status" value="1"/>
</dbReference>
<dbReference type="Proteomes" id="UP000015453">
    <property type="component" value="Unassembled WGS sequence"/>
</dbReference>
<feature type="transmembrane region" description="Helical" evidence="8">
    <location>
        <begin position="306"/>
        <end position="329"/>
    </location>
</feature>
<feature type="signal peptide" evidence="9">
    <location>
        <begin position="1"/>
        <end position="21"/>
    </location>
</feature>
<evidence type="ECO:0000256" key="9">
    <source>
        <dbReference type="SAM" id="SignalP"/>
    </source>
</evidence>
<dbReference type="InterPro" id="IPR013210">
    <property type="entry name" value="LRR_N_plant-typ"/>
</dbReference>
<feature type="domain" description="Protein kinase" evidence="10">
    <location>
        <begin position="382"/>
        <end position="645"/>
    </location>
</feature>
<dbReference type="InterPro" id="IPR032675">
    <property type="entry name" value="LRR_dom_sf"/>
</dbReference>
<dbReference type="GO" id="GO:0004672">
    <property type="term" value="F:protein kinase activity"/>
    <property type="evidence" value="ECO:0007669"/>
    <property type="project" value="InterPro"/>
</dbReference>
<dbReference type="FunFam" id="3.80.10.10:FF:000379">
    <property type="entry name" value="Protein NSP-INTERACTING KINASE 2"/>
    <property type="match status" value="1"/>
</dbReference>
<evidence type="ECO:0000256" key="4">
    <source>
        <dbReference type="ARBA" id="ARBA00022737"/>
    </source>
</evidence>
<evidence type="ECO:0000256" key="5">
    <source>
        <dbReference type="ARBA" id="ARBA00022989"/>
    </source>
</evidence>
<dbReference type="GO" id="GO:0016020">
    <property type="term" value="C:membrane"/>
    <property type="evidence" value="ECO:0007669"/>
    <property type="project" value="UniProtKB-SubCell"/>
</dbReference>
<evidence type="ECO:0000256" key="3">
    <source>
        <dbReference type="ARBA" id="ARBA00022692"/>
    </source>
</evidence>
<dbReference type="PROSITE" id="PS50011">
    <property type="entry name" value="PROTEIN_KINASE_DOM"/>
    <property type="match status" value="1"/>
</dbReference>
<dbReference type="InterPro" id="IPR001245">
    <property type="entry name" value="Ser-Thr/Tyr_kinase_cat_dom"/>
</dbReference>
<dbReference type="InterPro" id="IPR001611">
    <property type="entry name" value="Leu-rich_rpt"/>
</dbReference>
<organism evidence="11 12">
    <name type="scientific">Genlisea aurea</name>
    <dbReference type="NCBI Taxonomy" id="192259"/>
    <lineage>
        <taxon>Eukaryota</taxon>
        <taxon>Viridiplantae</taxon>
        <taxon>Streptophyta</taxon>
        <taxon>Embryophyta</taxon>
        <taxon>Tracheophyta</taxon>
        <taxon>Spermatophyta</taxon>
        <taxon>Magnoliopsida</taxon>
        <taxon>eudicotyledons</taxon>
        <taxon>Gunneridae</taxon>
        <taxon>Pentapetalae</taxon>
        <taxon>asterids</taxon>
        <taxon>lamiids</taxon>
        <taxon>Lamiales</taxon>
        <taxon>Lentibulariaceae</taxon>
        <taxon>Genlisea</taxon>
    </lineage>
</organism>
<dbReference type="PANTHER" id="PTHR48007">
    <property type="entry name" value="LEUCINE-RICH REPEAT RECEPTOR-LIKE PROTEIN KINASE PXC1"/>
    <property type="match status" value="1"/>
</dbReference>
<name>S8CAU5_9LAMI</name>
<dbReference type="Gene3D" id="3.80.10.10">
    <property type="entry name" value="Ribonuclease Inhibitor"/>
    <property type="match status" value="2"/>
</dbReference>
<dbReference type="InterPro" id="IPR011009">
    <property type="entry name" value="Kinase-like_dom_sf"/>
</dbReference>
<sequence>MLPFFFFFFFFPLLLLAAASGAGELQALMEIKSSLDPENKFLTTWTPNGDPCSGNFDGVACNSDRRVENVSLQGKGLTGKLPPAVARLKSLTGLYLHYNYLSGEVPKEIADLTLLTDLYLDVNNLSGTIPPEIGTMPSLQVLQLCCNRLTGEIPASLGQLGKLTVMALERNQLAGGIPESLSAVASLNRLYLSFNRLSGSIPAGVADMPRLEVLDVQFNNLSGVIPSGLSRLKDGFRYGNNSGLCGSGFPSVRGCTQWDYGAAAGISPVDPNRTVFLPTPANFTQGGEPPLIPSKSSPSRFPLVDIIAGAIVSTALVLTAAAAILVSTFRRRRRLGRRSELPDQPEQGIGKKRIESRGGSWEEIPAHYRLNLEEVESATHHFSEMNLLGRSKFSGVYKGILKDGSAVAIKSISKTSCKTEEDEFVDGLNLLKSLNNPNLAKLKGFCCSKDRGECFLIYEFAERGSLSQYLDNDRVLEWPTRVSIIQGIAKEYLHRDVPEKPRIVHKNISAEKVVLDENWNPLILDSGLRKILADDVVYSAIKVSAALGYMSPEYITTGKFTEKSDVYAFGVIVLQVLSGRKILSNSARAAAEAGNWEDLLDPNLETNSLHPNEAAMLAKLAVDCTDEIPENRPTMADVVEELRQLPGRRM</sequence>
<reference evidence="11 12" key="1">
    <citation type="journal article" date="2013" name="BMC Genomics">
        <title>The miniature genome of a carnivorous plant Genlisea aurea contains a low number of genes and short non-coding sequences.</title>
        <authorList>
            <person name="Leushkin E.V."/>
            <person name="Sutormin R.A."/>
            <person name="Nabieva E.R."/>
            <person name="Penin A.A."/>
            <person name="Kondrashov A.S."/>
            <person name="Logacheva M.D."/>
        </authorList>
    </citation>
    <scope>NUCLEOTIDE SEQUENCE [LARGE SCALE GENOMIC DNA]</scope>
</reference>
<keyword evidence="5 8" id="KW-1133">Transmembrane helix</keyword>
<dbReference type="OrthoDB" id="676979at2759"/>
<evidence type="ECO:0000256" key="8">
    <source>
        <dbReference type="SAM" id="Phobius"/>
    </source>
</evidence>
<dbReference type="SUPFAM" id="SSF52058">
    <property type="entry name" value="L domain-like"/>
    <property type="match status" value="1"/>
</dbReference>
<feature type="region of interest" description="Disordered" evidence="7">
    <location>
        <begin position="337"/>
        <end position="356"/>
    </location>
</feature>
<dbReference type="InterPro" id="IPR046959">
    <property type="entry name" value="PRK1-6/SRF4-like"/>
</dbReference>
<evidence type="ECO:0000256" key="2">
    <source>
        <dbReference type="ARBA" id="ARBA00022614"/>
    </source>
</evidence>
<dbReference type="GO" id="GO:0005524">
    <property type="term" value="F:ATP binding"/>
    <property type="evidence" value="ECO:0007669"/>
    <property type="project" value="InterPro"/>
</dbReference>
<feature type="chain" id="PRO_5004548993" description="Protein kinase domain-containing protein" evidence="9">
    <location>
        <begin position="22"/>
        <end position="650"/>
    </location>
</feature>
<dbReference type="EMBL" id="AUSU01006794">
    <property type="protein sequence ID" value="EPS61496.1"/>
    <property type="molecule type" value="Genomic_DNA"/>
</dbReference>
<dbReference type="Pfam" id="PF13855">
    <property type="entry name" value="LRR_8"/>
    <property type="match status" value="1"/>
</dbReference>
<dbReference type="AlphaFoldDB" id="S8CAU5"/>
<accession>S8CAU5</accession>